<name>A0A3M7T475_BRAPC</name>
<organism evidence="2 3">
    <name type="scientific">Brachionus plicatilis</name>
    <name type="common">Marine rotifer</name>
    <name type="synonym">Brachionus muelleri</name>
    <dbReference type="NCBI Taxonomy" id="10195"/>
    <lineage>
        <taxon>Eukaryota</taxon>
        <taxon>Metazoa</taxon>
        <taxon>Spiralia</taxon>
        <taxon>Gnathifera</taxon>
        <taxon>Rotifera</taxon>
        <taxon>Eurotatoria</taxon>
        <taxon>Monogononta</taxon>
        <taxon>Pseudotrocha</taxon>
        <taxon>Ploima</taxon>
        <taxon>Brachionidae</taxon>
        <taxon>Brachionus</taxon>
    </lineage>
</organism>
<sequence length="209" mass="24135">MFIFLLKLNKDLNELIKGFEIIQKVFSFILDKNLILGIKIDLKKNNESDTSLSLPRNQPKSQKPNDSQSNNSFKLIKERLIDHLTKIAFNVFLKFLMSKTRKALLLTKNILQSLIGSNQKPIKTLEDKDLRAVIPNNIEKYSFEEKTIPELVFFGSLVDIMPKILNLVRLIKEEESEVDVMEEAEEVEFCQSSSVEDDEGSNEEKSRKK</sequence>
<dbReference type="AlphaFoldDB" id="A0A3M7T475"/>
<keyword evidence="3" id="KW-1185">Reference proteome</keyword>
<gene>
    <name evidence="2" type="ORF">BpHYR1_032316</name>
</gene>
<dbReference type="EMBL" id="REGN01000309">
    <property type="protein sequence ID" value="RNA42863.1"/>
    <property type="molecule type" value="Genomic_DNA"/>
</dbReference>
<evidence type="ECO:0000256" key="1">
    <source>
        <dbReference type="SAM" id="MobiDB-lite"/>
    </source>
</evidence>
<dbReference type="Proteomes" id="UP000276133">
    <property type="component" value="Unassembled WGS sequence"/>
</dbReference>
<feature type="region of interest" description="Disordered" evidence="1">
    <location>
        <begin position="47"/>
        <end position="70"/>
    </location>
</feature>
<evidence type="ECO:0000313" key="2">
    <source>
        <dbReference type="EMBL" id="RNA42863.1"/>
    </source>
</evidence>
<comment type="caution">
    <text evidence="2">The sequence shown here is derived from an EMBL/GenBank/DDBJ whole genome shotgun (WGS) entry which is preliminary data.</text>
</comment>
<proteinExistence type="predicted"/>
<feature type="compositionally biased region" description="Polar residues" evidence="1">
    <location>
        <begin position="48"/>
        <end position="70"/>
    </location>
</feature>
<evidence type="ECO:0000313" key="3">
    <source>
        <dbReference type="Proteomes" id="UP000276133"/>
    </source>
</evidence>
<reference evidence="2 3" key="1">
    <citation type="journal article" date="2018" name="Sci. Rep.">
        <title>Genomic signatures of local adaptation to the degree of environmental predictability in rotifers.</title>
        <authorList>
            <person name="Franch-Gras L."/>
            <person name="Hahn C."/>
            <person name="Garcia-Roger E.M."/>
            <person name="Carmona M.J."/>
            <person name="Serra M."/>
            <person name="Gomez A."/>
        </authorList>
    </citation>
    <scope>NUCLEOTIDE SEQUENCE [LARGE SCALE GENOMIC DNA]</scope>
    <source>
        <strain evidence="2">HYR1</strain>
    </source>
</reference>
<protein>
    <submittedName>
        <fullName evidence="2">Uncharacterized protein</fullName>
    </submittedName>
</protein>
<feature type="region of interest" description="Disordered" evidence="1">
    <location>
        <begin position="182"/>
        <end position="209"/>
    </location>
</feature>
<accession>A0A3M7T475</accession>